<reference evidence="2" key="2">
    <citation type="submission" date="2020-09" db="EMBL/GenBank/DDBJ databases">
        <authorList>
            <person name="Sun Q."/>
            <person name="Sedlacek I."/>
        </authorList>
    </citation>
    <scope>NUCLEOTIDE SEQUENCE</scope>
    <source>
        <strain evidence="2">CCM 7217</strain>
    </source>
</reference>
<dbReference type="AlphaFoldDB" id="A0A830E0V4"/>
<sequence>MSFESDLEATAEAADDLPDAEDIVQDRDEIPIQELFDAAFMTAHTDFDSFDEMVEASPSDATTADDLSLVPDGTWDEFVAETTVFDDEKEMVFAVRDHWVAEQLGLDESLSSQ</sequence>
<accession>A0A830E0V4</accession>
<dbReference type="EMBL" id="BMCI01000006">
    <property type="protein sequence ID" value="GGC66345.1"/>
    <property type="molecule type" value="Genomic_DNA"/>
</dbReference>
<evidence type="ECO:0000256" key="1">
    <source>
        <dbReference type="SAM" id="MobiDB-lite"/>
    </source>
</evidence>
<comment type="caution">
    <text evidence="2">The sequence shown here is derived from an EMBL/GenBank/DDBJ whole genome shotgun (WGS) entry which is preliminary data.</text>
</comment>
<feature type="region of interest" description="Disordered" evidence="1">
    <location>
        <begin position="1"/>
        <end position="21"/>
    </location>
</feature>
<evidence type="ECO:0000313" key="3">
    <source>
        <dbReference type="Proteomes" id="UP000646833"/>
    </source>
</evidence>
<protein>
    <submittedName>
        <fullName evidence="2">Uncharacterized protein</fullName>
    </submittedName>
</protein>
<dbReference type="Proteomes" id="UP000646833">
    <property type="component" value="Unassembled WGS sequence"/>
</dbReference>
<reference evidence="2" key="1">
    <citation type="journal article" date="2014" name="Int. J. Syst. Evol. Microbiol.">
        <title>Complete genome sequence of Corynebacterium casei LMG S-19264T (=DSM 44701T), isolated from a smear-ripened cheese.</title>
        <authorList>
            <consortium name="US DOE Joint Genome Institute (JGI-PGF)"/>
            <person name="Walter F."/>
            <person name="Albersmeier A."/>
            <person name="Kalinowski J."/>
            <person name="Ruckert C."/>
        </authorList>
    </citation>
    <scope>NUCLEOTIDE SEQUENCE</scope>
    <source>
        <strain evidence="2">CCM 7217</strain>
    </source>
</reference>
<name>A0A830E0V4_9EURY</name>
<organism evidence="2 3">
    <name type="scientific">Haloferax sulfurifontis</name>
    <dbReference type="NCBI Taxonomy" id="255616"/>
    <lineage>
        <taxon>Archaea</taxon>
        <taxon>Methanobacteriati</taxon>
        <taxon>Methanobacteriota</taxon>
        <taxon>Stenosarchaea group</taxon>
        <taxon>Halobacteria</taxon>
        <taxon>Halobacteriales</taxon>
        <taxon>Haloferacaceae</taxon>
        <taxon>Haloferax</taxon>
    </lineage>
</organism>
<dbReference type="RefSeq" id="WP_188424346.1">
    <property type="nucleotide sequence ID" value="NZ_BMCI01000006.1"/>
</dbReference>
<evidence type="ECO:0000313" key="2">
    <source>
        <dbReference type="EMBL" id="GGC66345.1"/>
    </source>
</evidence>
<proteinExistence type="predicted"/>
<gene>
    <name evidence="2" type="ORF">GCM10007209_30530</name>
</gene>